<evidence type="ECO:0000313" key="6">
    <source>
        <dbReference type="Proteomes" id="UP000035444"/>
    </source>
</evidence>
<dbReference type="GO" id="GO:0003677">
    <property type="term" value="F:DNA binding"/>
    <property type="evidence" value="ECO:0007669"/>
    <property type="project" value="UniProtKB-KW"/>
</dbReference>
<dbReference type="PANTHER" id="PTHR33164">
    <property type="entry name" value="TRANSCRIPTIONAL REGULATOR, MARR FAMILY"/>
    <property type="match status" value="1"/>
</dbReference>
<dbReference type="PATRIC" id="fig|1489064.4.peg.1226"/>
<dbReference type="InterPro" id="IPR023187">
    <property type="entry name" value="Tscrpt_reg_MarR-type_CS"/>
</dbReference>
<sequence>MTDIKSGPNPLFLRTDEIMQAIELLFFAYRDFTGEPDELLAEYGFGRAHHRVIHFVGRHPGITVSELLSILQITKQSLSRVLSQLVTEGFIKQTPGEIDRRQRLLELTEKGLELDEKLFNVQRQRIVKAYKESGAEAVAGFRSVLMNMMEESDRPRFTKKLHSPSSRR</sequence>
<evidence type="ECO:0000313" key="5">
    <source>
        <dbReference type="EMBL" id="KLN62231.1"/>
    </source>
</evidence>
<dbReference type="PROSITE" id="PS50995">
    <property type="entry name" value="HTH_MARR_2"/>
    <property type="match status" value="1"/>
</dbReference>
<gene>
    <name evidence="5" type="ORF">WH96_01525</name>
</gene>
<dbReference type="STRING" id="1489064.WH96_01525"/>
<keyword evidence="2" id="KW-0238">DNA-binding</keyword>
<organism evidence="5 6">
    <name type="scientific">Kiloniella spongiae</name>
    <dbReference type="NCBI Taxonomy" id="1489064"/>
    <lineage>
        <taxon>Bacteria</taxon>
        <taxon>Pseudomonadati</taxon>
        <taxon>Pseudomonadota</taxon>
        <taxon>Alphaproteobacteria</taxon>
        <taxon>Rhodospirillales</taxon>
        <taxon>Kiloniellaceae</taxon>
        <taxon>Kiloniella</taxon>
    </lineage>
</organism>
<evidence type="ECO:0000256" key="3">
    <source>
        <dbReference type="ARBA" id="ARBA00023163"/>
    </source>
</evidence>
<name>A0A0H2MJ51_9PROT</name>
<dbReference type="Proteomes" id="UP000035444">
    <property type="component" value="Unassembled WGS sequence"/>
</dbReference>
<dbReference type="PROSITE" id="PS01117">
    <property type="entry name" value="HTH_MARR_1"/>
    <property type="match status" value="1"/>
</dbReference>
<proteinExistence type="predicted"/>
<dbReference type="SUPFAM" id="SSF46785">
    <property type="entry name" value="Winged helix' DNA-binding domain"/>
    <property type="match status" value="1"/>
</dbReference>
<dbReference type="InterPro" id="IPR000835">
    <property type="entry name" value="HTH_MarR-typ"/>
</dbReference>
<dbReference type="InterPro" id="IPR036390">
    <property type="entry name" value="WH_DNA-bd_sf"/>
</dbReference>
<protein>
    <submittedName>
        <fullName evidence="5">MarR family transcriptional regulator</fullName>
    </submittedName>
</protein>
<keyword evidence="6" id="KW-1185">Reference proteome</keyword>
<evidence type="ECO:0000256" key="2">
    <source>
        <dbReference type="ARBA" id="ARBA00023125"/>
    </source>
</evidence>
<dbReference type="InterPro" id="IPR039422">
    <property type="entry name" value="MarR/SlyA-like"/>
</dbReference>
<dbReference type="GO" id="GO:0006950">
    <property type="term" value="P:response to stress"/>
    <property type="evidence" value="ECO:0007669"/>
    <property type="project" value="TreeGrafter"/>
</dbReference>
<dbReference type="InterPro" id="IPR036388">
    <property type="entry name" value="WH-like_DNA-bd_sf"/>
</dbReference>
<dbReference type="SMART" id="SM00347">
    <property type="entry name" value="HTH_MARR"/>
    <property type="match status" value="1"/>
</dbReference>
<reference evidence="5 6" key="1">
    <citation type="submission" date="2015-03" db="EMBL/GenBank/DDBJ databases">
        <title>Genome Sequence of Kiloniella spongiae MEBiC09566, isolated from a marine sponge.</title>
        <authorList>
            <person name="Shao Z."/>
            <person name="Wang L."/>
            <person name="Li X."/>
        </authorList>
    </citation>
    <scope>NUCLEOTIDE SEQUENCE [LARGE SCALE GENOMIC DNA]</scope>
    <source>
        <strain evidence="5 6">MEBiC09566</strain>
    </source>
</reference>
<accession>A0A0H2MJ51</accession>
<dbReference type="Gene3D" id="1.10.10.10">
    <property type="entry name" value="Winged helix-like DNA-binding domain superfamily/Winged helix DNA-binding domain"/>
    <property type="match status" value="1"/>
</dbReference>
<dbReference type="GO" id="GO:0003700">
    <property type="term" value="F:DNA-binding transcription factor activity"/>
    <property type="evidence" value="ECO:0007669"/>
    <property type="project" value="InterPro"/>
</dbReference>
<dbReference type="EMBL" id="LAQL01000002">
    <property type="protein sequence ID" value="KLN62231.1"/>
    <property type="molecule type" value="Genomic_DNA"/>
</dbReference>
<dbReference type="PANTHER" id="PTHR33164:SF44">
    <property type="entry name" value="TRANSCRIPTIONAL REGULATORY PROTEIN"/>
    <property type="match status" value="1"/>
</dbReference>
<keyword evidence="3" id="KW-0804">Transcription</keyword>
<dbReference type="RefSeq" id="WP_047762357.1">
    <property type="nucleotide sequence ID" value="NZ_LAQL01000002.1"/>
</dbReference>
<feature type="domain" description="HTH marR-type" evidence="4">
    <location>
        <begin position="15"/>
        <end position="150"/>
    </location>
</feature>
<dbReference type="Pfam" id="PF12802">
    <property type="entry name" value="MarR_2"/>
    <property type="match status" value="1"/>
</dbReference>
<dbReference type="OrthoDB" id="9799368at2"/>
<comment type="caution">
    <text evidence="5">The sequence shown here is derived from an EMBL/GenBank/DDBJ whole genome shotgun (WGS) entry which is preliminary data.</text>
</comment>
<dbReference type="PRINTS" id="PR00598">
    <property type="entry name" value="HTHMARR"/>
</dbReference>
<keyword evidence="1" id="KW-0805">Transcription regulation</keyword>
<dbReference type="AlphaFoldDB" id="A0A0H2MJ51"/>
<evidence type="ECO:0000256" key="1">
    <source>
        <dbReference type="ARBA" id="ARBA00023015"/>
    </source>
</evidence>
<evidence type="ECO:0000259" key="4">
    <source>
        <dbReference type="PROSITE" id="PS50995"/>
    </source>
</evidence>